<dbReference type="InterPro" id="IPR036909">
    <property type="entry name" value="Cyt_c-like_dom_sf"/>
</dbReference>
<dbReference type="EMBL" id="CP150951">
    <property type="protein sequence ID" value="WZC50720.1"/>
    <property type="molecule type" value="Genomic_DNA"/>
</dbReference>
<keyword evidence="7" id="KW-1185">Reference proteome</keyword>
<evidence type="ECO:0000256" key="3">
    <source>
        <dbReference type="ARBA" id="ARBA00023004"/>
    </source>
</evidence>
<protein>
    <submittedName>
        <fullName evidence="6">C-type cytochrome</fullName>
    </submittedName>
</protein>
<evidence type="ECO:0000256" key="4">
    <source>
        <dbReference type="PROSITE-ProRule" id="PRU00433"/>
    </source>
</evidence>
<evidence type="ECO:0000259" key="5">
    <source>
        <dbReference type="PROSITE" id="PS51007"/>
    </source>
</evidence>
<keyword evidence="3 4" id="KW-0408">Iron</keyword>
<dbReference type="SUPFAM" id="SSF46626">
    <property type="entry name" value="Cytochrome c"/>
    <property type="match status" value="1"/>
</dbReference>
<dbReference type="RefSeq" id="WP_341368821.1">
    <property type="nucleotide sequence ID" value="NZ_CP150951.2"/>
</dbReference>
<proteinExistence type="predicted"/>
<organism evidence="6 7">
    <name type="scientific">Yoonia phaeophyticola</name>
    <dbReference type="NCBI Taxonomy" id="3137369"/>
    <lineage>
        <taxon>Bacteria</taxon>
        <taxon>Pseudomonadati</taxon>
        <taxon>Pseudomonadota</taxon>
        <taxon>Alphaproteobacteria</taxon>
        <taxon>Rhodobacterales</taxon>
        <taxon>Paracoccaceae</taxon>
        <taxon>Yoonia</taxon>
    </lineage>
</organism>
<accession>A0ABZ2V9M1</accession>
<sequence length="127" mass="13022">MRYFVILISLGLTACVEEPVNGRTAYLESCAGCHGADATGSGPAAGGLATTPPDLTSIAARNGGVFPRDQVMSTIDGLDRGAHFSTAMPEFGAGDLGEAVIVENDGLGTPVPLKLLALTDYLEGLQR</sequence>
<gene>
    <name evidence="6" type="ORF">AABB29_08960</name>
</gene>
<dbReference type="PROSITE" id="PS51007">
    <property type="entry name" value="CYTC"/>
    <property type="match status" value="1"/>
</dbReference>
<feature type="domain" description="Cytochrome c" evidence="5">
    <location>
        <begin position="17"/>
        <end position="126"/>
    </location>
</feature>
<evidence type="ECO:0000313" key="7">
    <source>
        <dbReference type="Proteomes" id="UP001440612"/>
    </source>
</evidence>
<keyword evidence="1 4" id="KW-0349">Heme</keyword>
<dbReference type="PROSITE" id="PS51257">
    <property type="entry name" value="PROKAR_LIPOPROTEIN"/>
    <property type="match status" value="1"/>
</dbReference>
<dbReference type="Proteomes" id="UP001440612">
    <property type="component" value="Chromosome"/>
</dbReference>
<reference evidence="7" key="1">
    <citation type="submission" date="2024-04" db="EMBL/GenBank/DDBJ databases">
        <title>Phylogenomic analyses of a clade within the roseobacter group suggest taxonomic reassignments of species of the genera Aestuariivita, Citreicella, Loktanella, Nautella, Pelagibaca, Ruegeria, Thalassobius, Thiobacimonas and Tropicibacter, and the proposal o.</title>
        <authorList>
            <person name="Jeon C.O."/>
        </authorList>
    </citation>
    <scope>NUCLEOTIDE SEQUENCE [LARGE SCALE GENOMIC DNA]</scope>
    <source>
        <strain evidence="7">BS5-3</strain>
    </source>
</reference>
<dbReference type="Pfam" id="PF00034">
    <property type="entry name" value="Cytochrom_C"/>
    <property type="match status" value="1"/>
</dbReference>
<keyword evidence="2 4" id="KW-0479">Metal-binding</keyword>
<dbReference type="Gene3D" id="1.10.760.10">
    <property type="entry name" value="Cytochrome c-like domain"/>
    <property type="match status" value="1"/>
</dbReference>
<evidence type="ECO:0000256" key="2">
    <source>
        <dbReference type="ARBA" id="ARBA00022723"/>
    </source>
</evidence>
<evidence type="ECO:0000256" key="1">
    <source>
        <dbReference type="ARBA" id="ARBA00022617"/>
    </source>
</evidence>
<evidence type="ECO:0000313" key="6">
    <source>
        <dbReference type="EMBL" id="WZC50720.1"/>
    </source>
</evidence>
<name>A0ABZ2V9M1_9RHOB</name>
<dbReference type="InterPro" id="IPR009056">
    <property type="entry name" value="Cyt_c-like_dom"/>
</dbReference>